<evidence type="ECO:0000313" key="2">
    <source>
        <dbReference type="Proteomes" id="UP001303160"/>
    </source>
</evidence>
<protein>
    <submittedName>
        <fullName evidence="1">Uncharacterized protein</fullName>
    </submittedName>
</protein>
<dbReference type="Proteomes" id="UP001303160">
    <property type="component" value="Unassembled WGS sequence"/>
</dbReference>
<accession>A0AAN6XBD8</accession>
<organism evidence="1 2">
    <name type="scientific">Triangularia verruculosa</name>
    <dbReference type="NCBI Taxonomy" id="2587418"/>
    <lineage>
        <taxon>Eukaryota</taxon>
        <taxon>Fungi</taxon>
        <taxon>Dikarya</taxon>
        <taxon>Ascomycota</taxon>
        <taxon>Pezizomycotina</taxon>
        <taxon>Sordariomycetes</taxon>
        <taxon>Sordariomycetidae</taxon>
        <taxon>Sordariales</taxon>
        <taxon>Podosporaceae</taxon>
        <taxon>Triangularia</taxon>
    </lineage>
</organism>
<feature type="non-terminal residue" evidence="1">
    <location>
        <position position="1"/>
    </location>
</feature>
<comment type="caution">
    <text evidence="1">The sequence shown here is derived from an EMBL/GenBank/DDBJ whole genome shotgun (WGS) entry which is preliminary data.</text>
</comment>
<dbReference type="EMBL" id="MU863984">
    <property type="protein sequence ID" value="KAK4196471.1"/>
    <property type="molecule type" value="Genomic_DNA"/>
</dbReference>
<evidence type="ECO:0000313" key="1">
    <source>
        <dbReference type="EMBL" id="KAK4196471.1"/>
    </source>
</evidence>
<reference evidence="1" key="1">
    <citation type="journal article" date="2023" name="Mol. Phylogenet. Evol.">
        <title>Genome-scale phylogeny and comparative genomics of the fungal order Sordariales.</title>
        <authorList>
            <person name="Hensen N."/>
            <person name="Bonometti L."/>
            <person name="Westerberg I."/>
            <person name="Brannstrom I.O."/>
            <person name="Guillou S."/>
            <person name="Cros-Aarteil S."/>
            <person name="Calhoun S."/>
            <person name="Haridas S."/>
            <person name="Kuo A."/>
            <person name="Mondo S."/>
            <person name="Pangilinan J."/>
            <person name="Riley R."/>
            <person name="LaButti K."/>
            <person name="Andreopoulos B."/>
            <person name="Lipzen A."/>
            <person name="Chen C."/>
            <person name="Yan M."/>
            <person name="Daum C."/>
            <person name="Ng V."/>
            <person name="Clum A."/>
            <person name="Steindorff A."/>
            <person name="Ohm R.A."/>
            <person name="Martin F."/>
            <person name="Silar P."/>
            <person name="Natvig D.O."/>
            <person name="Lalanne C."/>
            <person name="Gautier V."/>
            <person name="Ament-Velasquez S.L."/>
            <person name="Kruys A."/>
            <person name="Hutchinson M.I."/>
            <person name="Powell A.J."/>
            <person name="Barry K."/>
            <person name="Miller A.N."/>
            <person name="Grigoriev I.V."/>
            <person name="Debuchy R."/>
            <person name="Gladieux P."/>
            <person name="Hiltunen Thoren M."/>
            <person name="Johannesson H."/>
        </authorList>
    </citation>
    <scope>NUCLEOTIDE SEQUENCE</scope>
    <source>
        <strain evidence="1">CBS 315.58</strain>
    </source>
</reference>
<name>A0AAN6XBD8_9PEZI</name>
<reference evidence="1" key="2">
    <citation type="submission" date="2023-05" db="EMBL/GenBank/DDBJ databases">
        <authorList>
            <consortium name="Lawrence Berkeley National Laboratory"/>
            <person name="Steindorff A."/>
            <person name="Hensen N."/>
            <person name="Bonometti L."/>
            <person name="Westerberg I."/>
            <person name="Brannstrom I.O."/>
            <person name="Guillou S."/>
            <person name="Cros-Aarteil S."/>
            <person name="Calhoun S."/>
            <person name="Haridas S."/>
            <person name="Kuo A."/>
            <person name="Mondo S."/>
            <person name="Pangilinan J."/>
            <person name="Riley R."/>
            <person name="Labutti K."/>
            <person name="Andreopoulos B."/>
            <person name="Lipzen A."/>
            <person name="Chen C."/>
            <person name="Yanf M."/>
            <person name="Daum C."/>
            <person name="Ng V."/>
            <person name="Clum A."/>
            <person name="Ohm R."/>
            <person name="Martin F."/>
            <person name="Silar P."/>
            <person name="Natvig D."/>
            <person name="Lalanne C."/>
            <person name="Gautier V."/>
            <person name="Ament-Velasquez S.L."/>
            <person name="Kruys A."/>
            <person name="Hutchinson M.I."/>
            <person name="Powell A.J."/>
            <person name="Barry K."/>
            <person name="Miller A.N."/>
            <person name="Grigoriev I.V."/>
            <person name="Debuchy R."/>
            <person name="Gladieux P."/>
            <person name="Thoren M.H."/>
            <person name="Johannesson H."/>
        </authorList>
    </citation>
    <scope>NUCLEOTIDE SEQUENCE</scope>
    <source>
        <strain evidence="1">CBS 315.58</strain>
    </source>
</reference>
<gene>
    <name evidence="1" type="ORF">QBC40DRAFT_183450</name>
</gene>
<dbReference type="AlphaFoldDB" id="A0AAN6XBD8"/>
<keyword evidence="2" id="KW-1185">Reference proteome</keyword>
<proteinExistence type="predicted"/>
<sequence length="74" mass="8754">ECEACIMAKIRNMRSTEEREEPSYLGKVFTVDLFEHEEVPPGFRYLLLFSNRYSGMAFGYYLRDRKASYIVDIT</sequence>